<keyword evidence="6" id="KW-1185">Reference proteome</keyword>
<name>A0AAN6YY21_9PEZI</name>
<dbReference type="GeneID" id="87826469"/>
<dbReference type="PROSITE" id="PS51782">
    <property type="entry name" value="LYSM"/>
    <property type="match status" value="2"/>
</dbReference>
<dbReference type="PANTHER" id="PTHR34997">
    <property type="entry name" value="AM15"/>
    <property type="match status" value="1"/>
</dbReference>
<dbReference type="InterPro" id="IPR052210">
    <property type="entry name" value="LysM1-like"/>
</dbReference>
<feature type="domain" description="LysM" evidence="4">
    <location>
        <begin position="171"/>
        <end position="217"/>
    </location>
</feature>
<organism evidence="5 6">
    <name type="scientific">Parathielavia appendiculata</name>
    <dbReference type="NCBI Taxonomy" id="2587402"/>
    <lineage>
        <taxon>Eukaryota</taxon>
        <taxon>Fungi</taxon>
        <taxon>Dikarya</taxon>
        <taxon>Ascomycota</taxon>
        <taxon>Pezizomycotina</taxon>
        <taxon>Sordariomycetes</taxon>
        <taxon>Sordariomycetidae</taxon>
        <taxon>Sordariales</taxon>
        <taxon>Chaetomiaceae</taxon>
        <taxon>Parathielavia</taxon>
    </lineage>
</organism>
<evidence type="ECO:0000259" key="4">
    <source>
        <dbReference type="PROSITE" id="PS51782"/>
    </source>
</evidence>
<accession>A0AAN6YY21</accession>
<comment type="caution">
    <text evidence="5">The sequence shown here is derived from an EMBL/GenBank/DDBJ whole genome shotgun (WGS) entry which is preliminary data.</text>
</comment>
<evidence type="ECO:0000256" key="1">
    <source>
        <dbReference type="ARBA" id="ARBA00022669"/>
    </source>
</evidence>
<dbReference type="GO" id="GO:0008061">
    <property type="term" value="F:chitin binding"/>
    <property type="evidence" value="ECO:0007669"/>
    <property type="project" value="UniProtKB-KW"/>
</dbReference>
<dbReference type="SUPFAM" id="SSF54106">
    <property type="entry name" value="LysM domain"/>
    <property type="match status" value="1"/>
</dbReference>
<dbReference type="Proteomes" id="UP001302602">
    <property type="component" value="Unassembled WGS sequence"/>
</dbReference>
<comment type="similarity">
    <text evidence="3">Belongs to the secreted LysM effector family.</text>
</comment>
<feature type="domain" description="LysM" evidence="4">
    <location>
        <begin position="222"/>
        <end position="268"/>
    </location>
</feature>
<dbReference type="CDD" id="cd00118">
    <property type="entry name" value="LysM"/>
    <property type="match status" value="1"/>
</dbReference>
<feature type="non-terminal residue" evidence="5">
    <location>
        <position position="1"/>
    </location>
</feature>
<evidence type="ECO:0000256" key="3">
    <source>
        <dbReference type="ARBA" id="ARBA00044955"/>
    </source>
</evidence>
<gene>
    <name evidence="5" type="ORF">N657DRAFT_583779</name>
</gene>
<sequence length="292" mass="31819">LLAIARGALLPNETDIEISCDPDCRLSLLGIQAVQQAACSSNDTIVESGTIYPPTYFTDLLLHAFEFACLQNDAGTEYCFPRFIEWNQNEEEEEYCNECNLGVWKSRLSSPFGWRDGLFDQYTSLTASCNAAPSWAVTSPSQYALGYTGAMPTMPSTTTSSTPRPTLSCQSNYTIQASDWCTSISRVKQVSTYNLMRVNNLPAYCGEFPGPGTSICIPETCRVHTVSPLDTCGKIANAAGVTTQQLISWNPNINPECSNLYNMVDYVICVGPLGSVATTTASTTYTPIQTTM</sequence>
<evidence type="ECO:0000256" key="2">
    <source>
        <dbReference type="ARBA" id="ARBA00023026"/>
    </source>
</evidence>
<proteinExistence type="inferred from homology"/>
<keyword evidence="1" id="KW-0147">Chitin-binding</keyword>
<dbReference type="AlphaFoldDB" id="A0AAN6YY21"/>
<keyword evidence="2" id="KW-0843">Virulence</keyword>
<dbReference type="SMART" id="SM00257">
    <property type="entry name" value="LysM"/>
    <property type="match status" value="2"/>
</dbReference>
<evidence type="ECO:0000313" key="5">
    <source>
        <dbReference type="EMBL" id="KAK4118356.1"/>
    </source>
</evidence>
<dbReference type="Gene3D" id="3.10.350.10">
    <property type="entry name" value="LysM domain"/>
    <property type="match status" value="1"/>
</dbReference>
<reference evidence="5" key="2">
    <citation type="submission" date="2023-05" db="EMBL/GenBank/DDBJ databases">
        <authorList>
            <consortium name="Lawrence Berkeley National Laboratory"/>
            <person name="Steindorff A."/>
            <person name="Hensen N."/>
            <person name="Bonometti L."/>
            <person name="Westerberg I."/>
            <person name="Brannstrom I.O."/>
            <person name="Guillou S."/>
            <person name="Cros-Aarteil S."/>
            <person name="Calhoun S."/>
            <person name="Haridas S."/>
            <person name="Kuo A."/>
            <person name="Mondo S."/>
            <person name="Pangilinan J."/>
            <person name="Riley R."/>
            <person name="Labutti K."/>
            <person name="Andreopoulos B."/>
            <person name="Lipzen A."/>
            <person name="Chen C."/>
            <person name="Yanf M."/>
            <person name="Daum C."/>
            <person name="Ng V."/>
            <person name="Clum A."/>
            <person name="Ohm R."/>
            <person name="Martin F."/>
            <person name="Silar P."/>
            <person name="Natvig D."/>
            <person name="Lalanne C."/>
            <person name="Gautier V."/>
            <person name="Ament-Velasquez S.L."/>
            <person name="Kruys A."/>
            <person name="Hutchinson M.I."/>
            <person name="Powell A.J."/>
            <person name="Barry K."/>
            <person name="Miller A.N."/>
            <person name="Grigoriev I.V."/>
            <person name="Debuchy R."/>
            <person name="Gladieux P."/>
            <person name="Thoren M.H."/>
            <person name="Johannesson H."/>
        </authorList>
    </citation>
    <scope>NUCLEOTIDE SEQUENCE</scope>
    <source>
        <strain evidence="5">CBS 731.68</strain>
    </source>
</reference>
<protein>
    <submittedName>
        <fullName evidence="5">Carbohydrate-binding module family 50 protein</fullName>
    </submittedName>
</protein>
<dbReference type="InterPro" id="IPR018392">
    <property type="entry name" value="LysM"/>
</dbReference>
<dbReference type="InterPro" id="IPR036779">
    <property type="entry name" value="LysM_dom_sf"/>
</dbReference>
<reference evidence="5" key="1">
    <citation type="journal article" date="2023" name="Mol. Phylogenet. Evol.">
        <title>Genome-scale phylogeny and comparative genomics of the fungal order Sordariales.</title>
        <authorList>
            <person name="Hensen N."/>
            <person name="Bonometti L."/>
            <person name="Westerberg I."/>
            <person name="Brannstrom I.O."/>
            <person name="Guillou S."/>
            <person name="Cros-Aarteil S."/>
            <person name="Calhoun S."/>
            <person name="Haridas S."/>
            <person name="Kuo A."/>
            <person name="Mondo S."/>
            <person name="Pangilinan J."/>
            <person name="Riley R."/>
            <person name="LaButti K."/>
            <person name="Andreopoulos B."/>
            <person name="Lipzen A."/>
            <person name="Chen C."/>
            <person name="Yan M."/>
            <person name="Daum C."/>
            <person name="Ng V."/>
            <person name="Clum A."/>
            <person name="Steindorff A."/>
            <person name="Ohm R.A."/>
            <person name="Martin F."/>
            <person name="Silar P."/>
            <person name="Natvig D.O."/>
            <person name="Lalanne C."/>
            <person name="Gautier V."/>
            <person name="Ament-Velasquez S.L."/>
            <person name="Kruys A."/>
            <person name="Hutchinson M.I."/>
            <person name="Powell A.J."/>
            <person name="Barry K."/>
            <person name="Miller A.N."/>
            <person name="Grigoriev I.V."/>
            <person name="Debuchy R."/>
            <person name="Gladieux P."/>
            <person name="Hiltunen Thoren M."/>
            <person name="Johannesson H."/>
        </authorList>
    </citation>
    <scope>NUCLEOTIDE SEQUENCE</scope>
    <source>
        <strain evidence="5">CBS 731.68</strain>
    </source>
</reference>
<evidence type="ECO:0000313" key="6">
    <source>
        <dbReference type="Proteomes" id="UP001302602"/>
    </source>
</evidence>
<dbReference type="EMBL" id="MU853271">
    <property type="protein sequence ID" value="KAK4118356.1"/>
    <property type="molecule type" value="Genomic_DNA"/>
</dbReference>
<dbReference type="PANTHER" id="PTHR34997:SF1">
    <property type="entry name" value="PEPTIDOGLYCAN-BINDING LYSIN DOMAIN"/>
    <property type="match status" value="1"/>
</dbReference>
<dbReference type="RefSeq" id="XP_062642129.1">
    <property type="nucleotide sequence ID" value="XM_062789699.1"/>
</dbReference>
<dbReference type="Pfam" id="PF01476">
    <property type="entry name" value="LysM"/>
    <property type="match status" value="2"/>
</dbReference>